<name>A0A9N9NTF8_9GLOM</name>
<gene>
    <name evidence="1" type="ORF">FCALED_LOCUS17463</name>
</gene>
<dbReference type="EMBL" id="CAJVPQ010026839">
    <property type="protein sequence ID" value="CAG8769791.1"/>
    <property type="molecule type" value="Genomic_DNA"/>
</dbReference>
<organism evidence="1 2">
    <name type="scientific">Funneliformis caledonium</name>
    <dbReference type="NCBI Taxonomy" id="1117310"/>
    <lineage>
        <taxon>Eukaryota</taxon>
        <taxon>Fungi</taxon>
        <taxon>Fungi incertae sedis</taxon>
        <taxon>Mucoromycota</taxon>
        <taxon>Glomeromycotina</taxon>
        <taxon>Glomeromycetes</taxon>
        <taxon>Glomerales</taxon>
        <taxon>Glomeraceae</taxon>
        <taxon>Funneliformis</taxon>
    </lineage>
</organism>
<accession>A0A9N9NTF8</accession>
<protein>
    <submittedName>
        <fullName evidence="1">10709_t:CDS:1</fullName>
    </submittedName>
</protein>
<dbReference type="AlphaFoldDB" id="A0A9N9NTF8"/>
<evidence type="ECO:0000313" key="2">
    <source>
        <dbReference type="Proteomes" id="UP000789570"/>
    </source>
</evidence>
<dbReference type="Proteomes" id="UP000789570">
    <property type="component" value="Unassembled WGS sequence"/>
</dbReference>
<feature type="non-terminal residue" evidence="1">
    <location>
        <position position="1"/>
    </location>
</feature>
<evidence type="ECO:0000313" key="1">
    <source>
        <dbReference type="EMBL" id="CAG8769791.1"/>
    </source>
</evidence>
<comment type="caution">
    <text evidence="1">The sequence shown here is derived from an EMBL/GenBank/DDBJ whole genome shotgun (WGS) entry which is preliminary data.</text>
</comment>
<proteinExistence type="predicted"/>
<reference evidence="1" key="1">
    <citation type="submission" date="2021-06" db="EMBL/GenBank/DDBJ databases">
        <authorList>
            <person name="Kallberg Y."/>
            <person name="Tangrot J."/>
            <person name="Rosling A."/>
        </authorList>
    </citation>
    <scope>NUCLEOTIDE SEQUENCE</scope>
    <source>
        <strain evidence="1">UK204</strain>
    </source>
</reference>
<sequence length="56" mass="6165">TPKFALLGTPFNAFGFLNKSSESASEICVTQQSKSTTSSNIVINQDMFNNKHKKVQ</sequence>
<keyword evidence="2" id="KW-1185">Reference proteome</keyword>
<dbReference type="OrthoDB" id="2373318at2759"/>